<feature type="non-terminal residue" evidence="3">
    <location>
        <position position="1"/>
    </location>
</feature>
<dbReference type="PANTHER" id="PTHR46771">
    <property type="entry name" value="DETERIN"/>
    <property type="match status" value="1"/>
</dbReference>
<evidence type="ECO:0000256" key="2">
    <source>
        <dbReference type="ARBA" id="ARBA00022833"/>
    </source>
</evidence>
<dbReference type="Proteomes" id="UP001432322">
    <property type="component" value="Unassembled WGS sequence"/>
</dbReference>
<dbReference type="GO" id="GO:0046872">
    <property type="term" value="F:metal ion binding"/>
    <property type="evidence" value="ECO:0007669"/>
    <property type="project" value="UniProtKB-KW"/>
</dbReference>
<dbReference type="InterPro" id="IPR051190">
    <property type="entry name" value="Baculoviral_IAP"/>
</dbReference>
<accession>A0AAV5UQP3</accession>
<evidence type="ECO:0000313" key="4">
    <source>
        <dbReference type="Proteomes" id="UP001432322"/>
    </source>
</evidence>
<keyword evidence="4" id="KW-1185">Reference proteome</keyword>
<evidence type="ECO:0000256" key="1">
    <source>
        <dbReference type="ARBA" id="ARBA00022723"/>
    </source>
</evidence>
<name>A0AAV5UQP3_9BILA</name>
<proteinExistence type="predicted"/>
<keyword evidence="2" id="KW-0862">Zinc</keyword>
<sequence>SMEADNVDLAAMVDECPNVVFHEQRKASFDRASWCYDKQKNAICTSDKLAAAGFHYTGTKADPSAAACAFCLKEMLFDDTDDPWEEHVSHSPSCFFVRLNQHDEKQLTMQQFLQLVAYRKSKLYGKWMRSQIDQFQTAVNYVAEMKPK</sequence>
<gene>
    <name evidence="3" type="ORF">PFISCL1PPCAC_194</name>
</gene>
<organism evidence="3 4">
    <name type="scientific">Pristionchus fissidentatus</name>
    <dbReference type="NCBI Taxonomy" id="1538716"/>
    <lineage>
        <taxon>Eukaryota</taxon>
        <taxon>Metazoa</taxon>
        <taxon>Ecdysozoa</taxon>
        <taxon>Nematoda</taxon>
        <taxon>Chromadorea</taxon>
        <taxon>Rhabditida</taxon>
        <taxon>Rhabditina</taxon>
        <taxon>Diplogasteromorpha</taxon>
        <taxon>Diplogasteroidea</taxon>
        <taxon>Neodiplogasteridae</taxon>
        <taxon>Pristionchus</taxon>
    </lineage>
</organism>
<dbReference type="AlphaFoldDB" id="A0AAV5UQP3"/>
<protein>
    <submittedName>
        <fullName evidence="3">Uncharacterized protein</fullName>
    </submittedName>
</protein>
<dbReference type="PANTHER" id="PTHR46771:SF5">
    <property type="entry name" value="DETERIN"/>
    <property type="match status" value="1"/>
</dbReference>
<dbReference type="EMBL" id="BTSY01000001">
    <property type="protein sequence ID" value="GMT08897.1"/>
    <property type="molecule type" value="Genomic_DNA"/>
</dbReference>
<evidence type="ECO:0000313" key="3">
    <source>
        <dbReference type="EMBL" id="GMT08897.1"/>
    </source>
</evidence>
<dbReference type="PROSITE" id="PS50143">
    <property type="entry name" value="BIR_REPEAT_2"/>
    <property type="match status" value="1"/>
</dbReference>
<dbReference type="SUPFAM" id="SSF57924">
    <property type="entry name" value="Inhibitor of apoptosis (IAP) repeat"/>
    <property type="match status" value="1"/>
</dbReference>
<dbReference type="Gene3D" id="1.10.1170.10">
    <property type="entry name" value="Inhibitor Of Apoptosis Protein (2mihbC-IAP-1), Chain A"/>
    <property type="match status" value="1"/>
</dbReference>
<comment type="caution">
    <text evidence="3">The sequence shown here is derived from an EMBL/GenBank/DDBJ whole genome shotgun (WGS) entry which is preliminary data.</text>
</comment>
<keyword evidence="1" id="KW-0479">Metal-binding</keyword>
<dbReference type="Pfam" id="PF00653">
    <property type="entry name" value="BIR"/>
    <property type="match status" value="1"/>
</dbReference>
<dbReference type="InterPro" id="IPR001370">
    <property type="entry name" value="BIR_rpt"/>
</dbReference>
<reference evidence="3" key="1">
    <citation type="submission" date="2023-10" db="EMBL/GenBank/DDBJ databases">
        <title>Genome assembly of Pristionchus species.</title>
        <authorList>
            <person name="Yoshida K."/>
            <person name="Sommer R.J."/>
        </authorList>
    </citation>
    <scope>NUCLEOTIDE SEQUENCE</scope>
    <source>
        <strain evidence="3">RS5133</strain>
    </source>
</reference>
<dbReference type="SMART" id="SM00238">
    <property type="entry name" value="BIR"/>
    <property type="match status" value="1"/>
</dbReference>
<dbReference type="CDD" id="cd00022">
    <property type="entry name" value="BIR"/>
    <property type="match status" value="1"/>
</dbReference>